<dbReference type="eggNOG" id="COG2870">
    <property type="taxonomic scope" value="Bacteria"/>
</dbReference>
<keyword evidence="2" id="KW-0418">Kinase</keyword>
<dbReference type="AlphaFoldDB" id="A0LPF2"/>
<reference evidence="4 5" key="1">
    <citation type="submission" date="2006-10" db="EMBL/GenBank/DDBJ databases">
        <title>Complete sequence of Syntrophobacter fumaroxidans MPOB.</title>
        <authorList>
            <consortium name="US DOE Joint Genome Institute"/>
            <person name="Copeland A."/>
            <person name="Lucas S."/>
            <person name="Lapidus A."/>
            <person name="Barry K."/>
            <person name="Detter J.C."/>
            <person name="Glavina del Rio T."/>
            <person name="Hammon N."/>
            <person name="Israni S."/>
            <person name="Pitluck S."/>
            <person name="Goltsman E.G."/>
            <person name="Martinez M."/>
            <person name="Schmutz J."/>
            <person name="Larimer F."/>
            <person name="Land M."/>
            <person name="Hauser L."/>
            <person name="Kyrpides N."/>
            <person name="Kim E."/>
            <person name="Boone D.R."/>
            <person name="Brockman F."/>
            <person name="Culley D."/>
            <person name="Ferry J."/>
            <person name="Gunsalus R."/>
            <person name="McInerney M.J."/>
            <person name="Morrison M."/>
            <person name="Plugge C."/>
            <person name="Rohlin L."/>
            <person name="Scholten J."/>
            <person name="Sieber J."/>
            <person name="Stams A.J.M."/>
            <person name="Worm P."/>
            <person name="Henstra A.M."/>
            <person name="Richardson P."/>
        </authorList>
    </citation>
    <scope>NUCLEOTIDE SEQUENCE [LARGE SCALE GENOMIC DNA]</scope>
    <source>
        <strain evidence="5">DSM 10017 / MPOB</strain>
    </source>
</reference>
<organism evidence="4 5">
    <name type="scientific">Syntrophobacter fumaroxidans (strain DSM 10017 / MPOB)</name>
    <dbReference type="NCBI Taxonomy" id="335543"/>
    <lineage>
        <taxon>Bacteria</taxon>
        <taxon>Pseudomonadati</taxon>
        <taxon>Thermodesulfobacteriota</taxon>
        <taxon>Syntrophobacteria</taxon>
        <taxon>Syntrophobacterales</taxon>
        <taxon>Syntrophobacteraceae</taxon>
        <taxon>Syntrophobacter</taxon>
    </lineage>
</organism>
<dbReference type="PANTHER" id="PTHR46969">
    <property type="entry name" value="BIFUNCTIONAL PROTEIN HLDE"/>
    <property type="match status" value="1"/>
</dbReference>
<dbReference type="GO" id="GO:0033785">
    <property type="term" value="F:heptose 7-phosphate kinase activity"/>
    <property type="evidence" value="ECO:0007669"/>
    <property type="project" value="TreeGrafter"/>
</dbReference>
<dbReference type="InterPro" id="IPR011913">
    <property type="entry name" value="RfaE_dom_I"/>
</dbReference>
<name>A0LPF2_SYNFM</name>
<dbReference type="HOGENOM" id="CLU_021150_0_1_7"/>
<dbReference type="EMBL" id="CP000478">
    <property type="protein sequence ID" value="ABK19304.1"/>
    <property type="molecule type" value="Genomic_DNA"/>
</dbReference>
<feature type="domain" description="Carbohydrate kinase PfkB" evidence="3">
    <location>
        <begin position="35"/>
        <end position="316"/>
    </location>
</feature>
<dbReference type="GO" id="GO:0033786">
    <property type="term" value="F:heptose-1-phosphate adenylyltransferase activity"/>
    <property type="evidence" value="ECO:0007669"/>
    <property type="project" value="TreeGrafter"/>
</dbReference>
<protein>
    <submittedName>
        <fullName evidence="4">PfkB domain protein</fullName>
    </submittedName>
</protein>
<evidence type="ECO:0000313" key="4">
    <source>
        <dbReference type="EMBL" id="ABK19304.1"/>
    </source>
</evidence>
<proteinExistence type="predicted"/>
<dbReference type="FunFam" id="3.40.1190.20:FF:000002">
    <property type="entry name" value="Bifunctional protein HldE"/>
    <property type="match status" value="1"/>
</dbReference>
<keyword evidence="5" id="KW-1185">Reference proteome</keyword>
<dbReference type="InterPro" id="IPR029056">
    <property type="entry name" value="Ribokinase-like"/>
</dbReference>
<dbReference type="GO" id="GO:0016773">
    <property type="term" value="F:phosphotransferase activity, alcohol group as acceptor"/>
    <property type="evidence" value="ECO:0007669"/>
    <property type="project" value="InterPro"/>
</dbReference>
<evidence type="ECO:0000256" key="1">
    <source>
        <dbReference type="ARBA" id="ARBA00022679"/>
    </source>
</evidence>
<dbReference type="KEGG" id="sfu:Sfum_3634"/>
<dbReference type="Gene3D" id="3.40.1190.20">
    <property type="match status" value="1"/>
</dbReference>
<evidence type="ECO:0000313" key="5">
    <source>
        <dbReference type="Proteomes" id="UP000001784"/>
    </source>
</evidence>
<dbReference type="FunCoup" id="A0LPF2">
    <property type="interactions" value="293"/>
</dbReference>
<dbReference type="PANTHER" id="PTHR46969:SF1">
    <property type="entry name" value="BIFUNCTIONAL PROTEIN HLDE"/>
    <property type="match status" value="1"/>
</dbReference>
<dbReference type="STRING" id="335543.Sfum_3634"/>
<dbReference type="NCBIfam" id="TIGR02198">
    <property type="entry name" value="rfaE_dom_I"/>
    <property type="match status" value="1"/>
</dbReference>
<dbReference type="InParanoid" id="A0LPF2"/>
<evidence type="ECO:0000256" key="2">
    <source>
        <dbReference type="ARBA" id="ARBA00022777"/>
    </source>
</evidence>
<dbReference type="InterPro" id="IPR011611">
    <property type="entry name" value="PfkB_dom"/>
</dbReference>
<evidence type="ECO:0000259" key="3">
    <source>
        <dbReference type="Pfam" id="PF00294"/>
    </source>
</evidence>
<keyword evidence="1" id="KW-0808">Transferase</keyword>
<dbReference type="Proteomes" id="UP000001784">
    <property type="component" value="Chromosome"/>
</dbReference>
<accession>A0LPF2</accession>
<sequence length="329" mass="35386">MTASEKQRLREAVSSFPQFHLLVAGDLMLDTFIWGEVRRISPEAPVPVVEVREETRLLGGTANVVHNVSRLGGKVSVVGAVGDDSPGRLLRRLLDEISVETDGLITIRNRPTTVKTRIIARNQQVVRIDHESSVPVSGDSTEGMLDFIRNNLPRIDGIVISDYAKGVVTPEFMDAVRAATRGLDIPVIVDPKVKHAEIYREVTMVTPNHHEAARMAGIEIHDEDSLVRAGRHLLEHLNCKAVLITRGKDGMSLFHHTGGMDHIPTVARRVFDVTGAGDTVSAVLGLGVASGLTMKESALLANLAAGIVVGEVGTAAVSAAQLLSALDTY</sequence>
<dbReference type="Pfam" id="PF00294">
    <property type="entry name" value="PfkB"/>
    <property type="match status" value="1"/>
</dbReference>
<dbReference type="CDD" id="cd01172">
    <property type="entry name" value="RfaE_like"/>
    <property type="match status" value="1"/>
</dbReference>
<dbReference type="GO" id="GO:0005829">
    <property type="term" value="C:cytosol"/>
    <property type="evidence" value="ECO:0007669"/>
    <property type="project" value="TreeGrafter"/>
</dbReference>
<dbReference type="SUPFAM" id="SSF53613">
    <property type="entry name" value="Ribokinase-like"/>
    <property type="match status" value="1"/>
</dbReference>
<gene>
    <name evidence="4" type="ordered locus">Sfum_3634</name>
</gene>